<name>A0A6N0HNE7_9GAMM</name>
<accession>A0A6N0HNE7</accession>
<dbReference type="KEGG" id="reo:HUE58_01550"/>
<protein>
    <submittedName>
        <fullName evidence="1">Uncharacterized protein</fullName>
    </submittedName>
</protein>
<evidence type="ECO:0000313" key="1">
    <source>
        <dbReference type="EMBL" id="QKQ23889.1"/>
    </source>
</evidence>
<evidence type="ECO:0000313" key="2">
    <source>
        <dbReference type="Proteomes" id="UP000509429"/>
    </source>
</evidence>
<proteinExistence type="predicted"/>
<sequence>MIEKIHRLFPERYRQYLLNNDELPNALKHYLSYPLISKQTLIKDIEFLVLDFETTGLSAK</sequence>
<dbReference type="RefSeq" id="WP_174605329.1">
    <property type="nucleotide sequence ID" value="NZ_CP054490.1"/>
</dbReference>
<gene>
    <name evidence="1" type="ORF">HUE58_01550</name>
</gene>
<reference evidence="1 2" key="1">
    <citation type="submission" date="2020-05" db="EMBL/GenBank/DDBJ databases">
        <title>Horizontal transmission and recombination maintain forever young bacterial symbiont genomes.</title>
        <authorList>
            <person name="Russell S.L."/>
            <person name="Pepper-Tunick E."/>
            <person name="Svedberg J."/>
            <person name="Byrne A."/>
            <person name="Ruelas Castillo J."/>
            <person name="Vollmers C."/>
            <person name="Beinart R.A."/>
            <person name="Corbett-Detig R."/>
        </authorList>
    </citation>
    <scope>NUCLEOTIDE SEQUENCE [LARGE SCALE GENOMIC DNA]</scope>
    <source>
        <strain evidence="1">JDF_Ridge</strain>
    </source>
</reference>
<dbReference type="Proteomes" id="UP000509429">
    <property type="component" value="Chromosome"/>
</dbReference>
<keyword evidence="2" id="KW-1185">Reference proteome</keyword>
<dbReference type="AlphaFoldDB" id="A0A6N0HNE7"/>
<organism evidence="1 2">
    <name type="scientific">Candidatus Ruthia endofausta</name>
    <dbReference type="NCBI Taxonomy" id="2738852"/>
    <lineage>
        <taxon>Bacteria</taxon>
        <taxon>Pseudomonadati</taxon>
        <taxon>Pseudomonadota</taxon>
        <taxon>Gammaproteobacteria</taxon>
        <taxon>Candidatus Pseudothioglobaceae</taxon>
        <taxon>Candidatus Ruthturnera</taxon>
    </lineage>
</organism>
<dbReference type="EMBL" id="CP054490">
    <property type="protein sequence ID" value="QKQ23889.1"/>
    <property type="molecule type" value="Genomic_DNA"/>
</dbReference>